<dbReference type="Proteomes" id="UP000634229">
    <property type="component" value="Unassembled WGS sequence"/>
</dbReference>
<name>A0ABS1N9T1_9ACTN</name>
<evidence type="ECO:0000313" key="2">
    <source>
        <dbReference type="Proteomes" id="UP000634229"/>
    </source>
</evidence>
<comment type="caution">
    <text evidence="1">The sequence shown here is derived from an EMBL/GenBank/DDBJ whole genome shotgun (WGS) entry which is preliminary data.</text>
</comment>
<dbReference type="RefSeq" id="WP_201873388.1">
    <property type="nucleotide sequence ID" value="NZ_JAERRF010000004.1"/>
</dbReference>
<protein>
    <recommendedName>
        <fullName evidence="3">Molecular chaperone DnaJ</fullName>
    </recommendedName>
</protein>
<dbReference type="EMBL" id="JAERRF010000004">
    <property type="protein sequence ID" value="MBL1096712.1"/>
    <property type="molecule type" value="Genomic_DNA"/>
</dbReference>
<organism evidence="1 2">
    <name type="scientific">Streptomyces coffeae</name>
    <dbReference type="NCBI Taxonomy" id="621382"/>
    <lineage>
        <taxon>Bacteria</taxon>
        <taxon>Bacillati</taxon>
        <taxon>Actinomycetota</taxon>
        <taxon>Actinomycetes</taxon>
        <taxon>Kitasatosporales</taxon>
        <taxon>Streptomycetaceae</taxon>
        <taxon>Streptomyces</taxon>
    </lineage>
</organism>
<keyword evidence="2" id="KW-1185">Reference proteome</keyword>
<evidence type="ECO:0000313" key="1">
    <source>
        <dbReference type="EMBL" id="MBL1096712.1"/>
    </source>
</evidence>
<reference evidence="1 2" key="1">
    <citation type="submission" date="2021-01" db="EMBL/GenBank/DDBJ databases">
        <title>WGS of actinomycetes isolated from Thailand.</title>
        <authorList>
            <person name="Thawai C."/>
        </authorList>
    </citation>
    <scope>NUCLEOTIDE SEQUENCE [LARGE SCALE GENOMIC DNA]</scope>
    <source>
        <strain evidence="1 2">CA1R205</strain>
    </source>
</reference>
<evidence type="ECO:0008006" key="3">
    <source>
        <dbReference type="Google" id="ProtNLM"/>
    </source>
</evidence>
<gene>
    <name evidence="1" type="ORF">JK363_08555</name>
</gene>
<proteinExistence type="predicted"/>
<sequence>MSIQWVDPKRAGLVALVDKLQRASDPQRKSACGCTRKRGPRMVATVVVHGGVAYAVPCNSCGGKGIVP</sequence>
<accession>A0ABS1N9T1</accession>